<dbReference type="EMBL" id="RAPY01000002">
    <property type="protein sequence ID" value="RKE52838.1"/>
    <property type="molecule type" value="Genomic_DNA"/>
</dbReference>
<evidence type="ECO:0000313" key="1">
    <source>
        <dbReference type="EMBL" id="RKE52838.1"/>
    </source>
</evidence>
<organism evidence="1 2">
    <name type="scientific">Sphingobacterium detergens</name>
    <dbReference type="NCBI Taxonomy" id="1145106"/>
    <lineage>
        <taxon>Bacteria</taxon>
        <taxon>Pseudomonadati</taxon>
        <taxon>Bacteroidota</taxon>
        <taxon>Sphingobacteriia</taxon>
        <taxon>Sphingobacteriales</taxon>
        <taxon>Sphingobacteriaceae</taxon>
        <taxon>Sphingobacterium</taxon>
    </lineage>
</organism>
<gene>
    <name evidence="1" type="ORF">DFQ12_3084</name>
</gene>
<sequence>MKSLRLFSVVYILLFGFSCRSKQEPPKVCHIIYTMGFGYISLKFDETGNAKASAGRRYDLDAHHFRPETVTDSIEFQLKNSTIFLKKLEEFKEPKIESAQGYSRTQIFLNDSLYYDTKMYSSDFGDLYSIISDEIPNEFNPFKTSRFGY</sequence>
<reference evidence="1 2" key="1">
    <citation type="submission" date="2018-09" db="EMBL/GenBank/DDBJ databases">
        <title>Genomic Encyclopedia of Type Strains, Phase III (KMG-III): the genomes of soil and plant-associated and newly described type strains.</title>
        <authorList>
            <person name="Whitman W."/>
        </authorList>
    </citation>
    <scope>NUCLEOTIDE SEQUENCE [LARGE SCALE GENOMIC DNA]</scope>
    <source>
        <strain evidence="1 2">CECT 7938</strain>
    </source>
</reference>
<dbReference type="Proteomes" id="UP000286246">
    <property type="component" value="Unassembled WGS sequence"/>
</dbReference>
<protein>
    <submittedName>
        <fullName evidence="1">Uncharacterized protein</fullName>
    </submittedName>
</protein>
<evidence type="ECO:0000313" key="2">
    <source>
        <dbReference type="Proteomes" id="UP000286246"/>
    </source>
</evidence>
<dbReference type="AlphaFoldDB" id="A0A420B868"/>
<name>A0A420B868_SPHD1</name>
<keyword evidence="2" id="KW-1185">Reference proteome</keyword>
<accession>A0A420B868</accession>
<comment type="caution">
    <text evidence="1">The sequence shown here is derived from an EMBL/GenBank/DDBJ whole genome shotgun (WGS) entry which is preliminary data.</text>
</comment>
<dbReference type="PROSITE" id="PS51257">
    <property type="entry name" value="PROKAR_LIPOPROTEIN"/>
    <property type="match status" value="1"/>
</dbReference>
<proteinExistence type="predicted"/>